<dbReference type="PANTHER" id="PTHR11188">
    <property type="entry name" value="ARRESTIN DOMAIN CONTAINING PROTEIN"/>
    <property type="match status" value="1"/>
</dbReference>
<dbReference type="InterPro" id="IPR014752">
    <property type="entry name" value="Arrestin-like_C"/>
</dbReference>
<dbReference type="STRING" id="2018661.A0A2A2M064"/>
<evidence type="ECO:0000256" key="1">
    <source>
        <dbReference type="ARBA" id="ARBA00005298"/>
    </source>
</evidence>
<evidence type="ECO:0000259" key="3">
    <source>
        <dbReference type="SMART" id="SM01017"/>
    </source>
</evidence>
<dbReference type="InterPro" id="IPR011022">
    <property type="entry name" value="Arrestin_C-like"/>
</dbReference>
<evidence type="ECO:0000313" key="5">
    <source>
        <dbReference type="Proteomes" id="UP000218231"/>
    </source>
</evidence>
<organism evidence="4 5">
    <name type="scientific">Diploscapter pachys</name>
    <dbReference type="NCBI Taxonomy" id="2018661"/>
    <lineage>
        <taxon>Eukaryota</taxon>
        <taxon>Metazoa</taxon>
        <taxon>Ecdysozoa</taxon>
        <taxon>Nematoda</taxon>
        <taxon>Chromadorea</taxon>
        <taxon>Rhabditida</taxon>
        <taxon>Rhabditina</taxon>
        <taxon>Rhabditomorpha</taxon>
        <taxon>Rhabditoidea</taxon>
        <taxon>Rhabditidae</taxon>
        <taxon>Diploscapter</taxon>
    </lineage>
</organism>
<dbReference type="Gene3D" id="2.60.40.640">
    <property type="match status" value="3"/>
</dbReference>
<dbReference type="InterPro" id="IPR050357">
    <property type="entry name" value="Arrestin_domain-protein"/>
</dbReference>
<dbReference type="InterPro" id="IPR011021">
    <property type="entry name" value="Arrestin-like_N"/>
</dbReference>
<accession>A0A2A2M064</accession>
<dbReference type="AlphaFoldDB" id="A0A2A2M064"/>
<dbReference type="SMART" id="SM01017">
    <property type="entry name" value="Arrestin_C"/>
    <property type="match status" value="1"/>
</dbReference>
<dbReference type="EMBL" id="LIAE01006289">
    <property type="protein sequence ID" value="PAV91828.1"/>
    <property type="molecule type" value="Genomic_DNA"/>
</dbReference>
<keyword evidence="5" id="KW-1185">Reference proteome</keyword>
<protein>
    <recommendedName>
        <fullName evidence="3">Arrestin C-terminal-like domain-containing protein</fullName>
    </recommendedName>
</protein>
<comment type="similarity">
    <text evidence="1">Belongs to the arrestin family.</text>
</comment>
<dbReference type="OrthoDB" id="2333384at2759"/>
<dbReference type="Pfam" id="PF02752">
    <property type="entry name" value="Arrestin_C"/>
    <property type="match status" value="1"/>
</dbReference>
<dbReference type="PANTHER" id="PTHR11188:SF155">
    <property type="entry name" value="ARRESTIN C-TERMINAL-LIKE DOMAIN-CONTAINING PROTEIN"/>
    <property type="match status" value="1"/>
</dbReference>
<proteinExistence type="inferred from homology"/>
<dbReference type="SUPFAM" id="SSF81296">
    <property type="entry name" value="E set domains"/>
    <property type="match status" value="2"/>
</dbReference>
<evidence type="ECO:0000256" key="2">
    <source>
        <dbReference type="SAM" id="MobiDB-lite"/>
    </source>
</evidence>
<reference evidence="4 5" key="1">
    <citation type="journal article" date="2017" name="Curr. Biol.">
        <title>Genome architecture and evolution of a unichromosomal asexual nematode.</title>
        <authorList>
            <person name="Fradin H."/>
            <person name="Zegar C."/>
            <person name="Gutwein M."/>
            <person name="Lucas J."/>
            <person name="Kovtun M."/>
            <person name="Corcoran D."/>
            <person name="Baugh L.R."/>
            <person name="Kiontke K."/>
            <person name="Gunsalus K."/>
            <person name="Fitch D.H."/>
            <person name="Piano F."/>
        </authorList>
    </citation>
    <scope>NUCLEOTIDE SEQUENCE [LARGE SCALE GENOMIC DNA]</scope>
    <source>
        <strain evidence="4">PF1309</strain>
    </source>
</reference>
<sequence>MPILMHVSMGNIDGVFHPGQNVEGTLHFEVTEVLKAKGIKIILEGTANTKWIMSKGNRESHGRTREVPYSAKLNYINSEVLVWQPDEGRSKGTYGHIRYEVKAILERPWKPNRTAHQHFTVAPTFDLNSYSSANLPVEGSKTKKIGFCLFRHGKIDVSMKLEKKGFVCGDEIGVRVHVDNYSRRPVIRAECVLIQQSRYLAYRYGMGCDDDSAIEVGRYLSRKREDRRIAGVMQELLIAPHTDQNFGLRIHVPCTVPTFNSTLIHVDYRVEVRVYAKCRIRNLVRCDGGIVIGTIPLFYEDELEKAEEAGEVITSTYEEAASNAISHRLDEDEDERFVPRYLIYRRHPKQEEQPPPLDDISPVPDLDDDDVID</sequence>
<feature type="domain" description="Arrestin C-terminal-like" evidence="3">
    <location>
        <begin position="151"/>
        <end position="297"/>
    </location>
</feature>
<comment type="caution">
    <text evidence="4">The sequence shown here is derived from an EMBL/GenBank/DDBJ whole genome shotgun (WGS) entry which is preliminary data.</text>
</comment>
<name>A0A2A2M064_9BILA</name>
<gene>
    <name evidence="4" type="ORF">WR25_18988</name>
</gene>
<dbReference type="Proteomes" id="UP000218231">
    <property type="component" value="Unassembled WGS sequence"/>
</dbReference>
<dbReference type="GO" id="GO:0015031">
    <property type="term" value="P:protein transport"/>
    <property type="evidence" value="ECO:0007669"/>
    <property type="project" value="TreeGrafter"/>
</dbReference>
<dbReference type="GO" id="GO:0005737">
    <property type="term" value="C:cytoplasm"/>
    <property type="evidence" value="ECO:0007669"/>
    <property type="project" value="TreeGrafter"/>
</dbReference>
<dbReference type="InterPro" id="IPR014756">
    <property type="entry name" value="Ig_E-set"/>
</dbReference>
<feature type="region of interest" description="Disordered" evidence="2">
    <location>
        <begin position="346"/>
        <end position="373"/>
    </location>
</feature>
<evidence type="ECO:0000313" key="4">
    <source>
        <dbReference type="EMBL" id="PAV91828.1"/>
    </source>
</evidence>
<dbReference type="Pfam" id="PF00339">
    <property type="entry name" value="Arrestin_N"/>
    <property type="match status" value="2"/>
</dbReference>